<sequence>MPAMLIPISNLASAGIFNGELVPSFPFVHVWWFERGQETRDRMAQSINSHLREAGIAESEVAFSTFHASSYYDGGQHFG</sequence>
<proteinExistence type="predicted"/>
<dbReference type="InterPro" id="IPR014347">
    <property type="entry name" value="Tautomerase/MIF_sf"/>
</dbReference>
<dbReference type="SUPFAM" id="SSF55331">
    <property type="entry name" value="Tautomerase/MIF"/>
    <property type="match status" value="1"/>
</dbReference>
<gene>
    <name evidence="1" type="ORF">WMW72_24305</name>
</gene>
<protein>
    <submittedName>
        <fullName evidence="1">DUF1904 family protein</fullName>
    </submittedName>
</protein>
<evidence type="ECO:0000313" key="1">
    <source>
        <dbReference type="EMBL" id="MEK8131033.1"/>
    </source>
</evidence>
<dbReference type="InterPro" id="IPR015017">
    <property type="entry name" value="DUF1904"/>
</dbReference>
<name>A0ABU9DQ85_9BACL</name>
<dbReference type="Pfam" id="PF08921">
    <property type="entry name" value="DUF1904"/>
    <property type="match status" value="1"/>
</dbReference>
<reference evidence="1 2" key="1">
    <citation type="submission" date="2024-04" db="EMBL/GenBank/DDBJ databases">
        <title>draft genome sequnece of Paenibacillus filicis.</title>
        <authorList>
            <person name="Kim D.-U."/>
        </authorList>
    </citation>
    <scope>NUCLEOTIDE SEQUENCE [LARGE SCALE GENOMIC DNA]</scope>
    <source>
        <strain evidence="1 2">KACC14197</strain>
    </source>
</reference>
<dbReference type="RefSeq" id="WP_341418174.1">
    <property type="nucleotide sequence ID" value="NZ_JBBPCC010000018.1"/>
</dbReference>
<organism evidence="1 2">
    <name type="scientific">Paenibacillus filicis</name>
    <dbReference type="NCBI Taxonomy" id="669464"/>
    <lineage>
        <taxon>Bacteria</taxon>
        <taxon>Bacillati</taxon>
        <taxon>Bacillota</taxon>
        <taxon>Bacilli</taxon>
        <taxon>Bacillales</taxon>
        <taxon>Paenibacillaceae</taxon>
        <taxon>Paenibacillus</taxon>
    </lineage>
</organism>
<comment type="caution">
    <text evidence="1">The sequence shown here is derived from an EMBL/GenBank/DDBJ whole genome shotgun (WGS) entry which is preliminary data.</text>
</comment>
<dbReference type="Proteomes" id="UP001469365">
    <property type="component" value="Unassembled WGS sequence"/>
</dbReference>
<dbReference type="Gene3D" id="3.30.429.10">
    <property type="entry name" value="Macrophage Migration Inhibitory Factor"/>
    <property type="match status" value="1"/>
</dbReference>
<keyword evidence="2" id="KW-1185">Reference proteome</keyword>
<accession>A0ABU9DQ85</accession>
<evidence type="ECO:0000313" key="2">
    <source>
        <dbReference type="Proteomes" id="UP001469365"/>
    </source>
</evidence>
<dbReference type="EMBL" id="JBBPCC010000018">
    <property type="protein sequence ID" value="MEK8131033.1"/>
    <property type="molecule type" value="Genomic_DNA"/>
</dbReference>